<dbReference type="AlphaFoldDB" id="A0A9Q1HXF5"/>
<dbReference type="EMBL" id="JAFJMO010000007">
    <property type="protein sequence ID" value="KAJ8271301.1"/>
    <property type="molecule type" value="Genomic_DNA"/>
</dbReference>
<proteinExistence type="predicted"/>
<evidence type="ECO:0000259" key="3">
    <source>
        <dbReference type="PROSITE" id="PS50157"/>
    </source>
</evidence>
<dbReference type="GO" id="GO:0008270">
    <property type="term" value="F:zinc ion binding"/>
    <property type="evidence" value="ECO:0007669"/>
    <property type="project" value="UniProtKB-KW"/>
</dbReference>
<reference evidence="4" key="1">
    <citation type="journal article" date="2023" name="Science">
        <title>Genome structures resolve the early diversification of teleost fishes.</title>
        <authorList>
            <person name="Parey E."/>
            <person name="Louis A."/>
            <person name="Montfort J."/>
            <person name="Bouchez O."/>
            <person name="Roques C."/>
            <person name="Iampietro C."/>
            <person name="Lluch J."/>
            <person name="Castinel A."/>
            <person name="Donnadieu C."/>
            <person name="Desvignes T."/>
            <person name="Floi Bucao C."/>
            <person name="Jouanno E."/>
            <person name="Wen M."/>
            <person name="Mejri S."/>
            <person name="Dirks R."/>
            <person name="Jansen H."/>
            <person name="Henkel C."/>
            <person name="Chen W.J."/>
            <person name="Zahm M."/>
            <person name="Cabau C."/>
            <person name="Klopp C."/>
            <person name="Thompson A.W."/>
            <person name="Robinson-Rechavi M."/>
            <person name="Braasch I."/>
            <person name="Lecointre G."/>
            <person name="Bobe J."/>
            <person name="Postlethwait J.H."/>
            <person name="Berthelot C."/>
            <person name="Roest Crollius H."/>
            <person name="Guiguen Y."/>
        </authorList>
    </citation>
    <scope>NUCLEOTIDE SEQUENCE</scope>
    <source>
        <strain evidence="4">Concon-B</strain>
    </source>
</reference>
<evidence type="ECO:0000313" key="5">
    <source>
        <dbReference type="Proteomes" id="UP001152803"/>
    </source>
</evidence>
<feature type="region of interest" description="Disordered" evidence="2">
    <location>
        <begin position="341"/>
        <end position="386"/>
    </location>
</feature>
<feature type="region of interest" description="Disordered" evidence="2">
    <location>
        <begin position="147"/>
        <end position="177"/>
    </location>
</feature>
<dbReference type="PROSITE" id="PS00028">
    <property type="entry name" value="ZINC_FINGER_C2H2_1"/>
    <property type="match status" value="1"/>
</dbReference>
<keyword evidence="1" id="KW-0863">Zinc-finger</keyword>
<feature type="compositionally biased region" description="Basic and acidic residues" evidence="2">
    <location>
        <begin position="98"/>
        <end position="111"/>
    </location>
</feature>
<feature type="compositionally biased region" description="Basic and acidic residues" evidence="2">
    <location>
        <begin position="341"/>
        <end position="352"/>
    </location>
</feature>
<feature type="compositionally biased region" description="Basic and acidic residues" evidence="2">
    <location>
        <begin position="376"/>
        <end position="386"/>
    </location>
</feature>
<name>A0A9Q1HXF5_CONCO</name>
<dbReference type="SMART" id="SM00355">
    <property type="entry name" value="ZnF_C2H2"/>
    <property type="match status" value="1"/>
</dbReference>
<keyword evidence="1" id="KW-0862">Zinc</keyword>
<accession>A0A9Q1HXF5</accession>
<dbReference type="Proteomes" id="UP001152803">
    <property type="component" value="Unassembled WGS sequence"/>
</dbReference>
<feature type="region of interest" description="Disordered" evidence="2">
    <location>
        <begin position="90"/>
        <end position="114"/>
    </location>
</feature>
<organism evidence="4 5">
    <name type="scientific">Conger conger</name>
    <name type="common">Conger eel</name>
    <name type="synonym">Muraena conger</name>
    <dbReference type="NCBI Taxonomy" id="82655"/>
    <lineage>
        <taxon>Eukaryota</taxon>
        <taxon>Metazoa</taxon>
        <taxon>Chordata</taxon>
        <taxon>Craniata</taxon>
        <taxon>Vertebrata</taxon>
        <taxon>Euteleostomi</taxon>
        <taxon>Actinopterygii</taxon>
        <taxon>Neopterygii</taxon>
        <taxon>Teleostei</taxon>
        <taxon>Anguilliformes</taxon>
        <taxon>Congridae</taxon>
        <taxon>Conger</taxon>
    </lineage>
</organism>
<dbReference type="PROSITE" id="PS50157">
    <property type="entry name" value="ZINC_FINGER_C2H2_2"/>
    <property type="match status" value="1"/>
</dbReference>
<evidence type="ECO:0000313" key="4">
    <source>
        <dbReference type="EMBL" id="KAJ8271301.1"/>
    </source>
</evidence>
<dbReference type="InterPro" id="IPR013087">
    <property type="entry name" value="Znf_C2H2_type"/>
</dbReference>
<sequence length="386" mass="41621">MTKMSNVQVASIMEVLAKTAAAEITKLVDDGSAALRLEMCRSQRENEALKTKLLLMEGELRAVRGYGEGTSGAAAANSGEGPLCKEEELHMQPCPAGDPEKELQAELKQEPEEQPLTPTLPLLESADWGLELQCVWSVAKSSEIVWGKNGARGGSPEKDEGPTSHLEQKQNAHPQEKECCNGLPDEVSAEMPFPLGSPGECDGSAPCEVSSDTSAEATSPCRTEGQEEEFICTRCGKTFPDALELKTHEEQHSAGKRPGDRKECRCDHLTYSAILVCTGSPGQLTRTSGGASRQDIQLSLAISLLLLLRPLSVRANVGGEGAALHYDPALLLLLDGPGADLGRRAEPRDPPGRTRSAIQDGFRDLRPARHPTGRGRGFEIRHRFQK</sequence>
<keyword evidence="1" id="KW-0479">Metal-binding</keyword>
<keyword evidence="5" id="KW-1185">Reference proteome</keyword>
<evidence type="ECO:0000256" key="2">
    <source>
        <dbReference type="SAM" id="MobiDB-lite"/>
    </source>
</evidence>
<gene>
    <name evidence="4" type="ORF">COCON_G00101600</name>
</gene>
<feature type="domain" description="C2H2-type" evidence="3">
    <location>
        <begin position="230"/>
        <end position="257"/>
    </location>
</feature>
<feature type="compositionally biased region" description="Basic and acidic residues" evidence="2">
    <location>
        <begin position="155"/>
        <end position="177"/>
    </location>
</feature>
<protein>
    <recommendedName>
        <fullName evidence="3">C2H2-type domain-containing protein</fullName>
    </recommendedName>
</protein>
<dbReference type="OrthoDB" id="9439903at2759"/>
<evidence type="ECO:0000256" key="1">
    <source>
        <dbReference type="PROSITE-ProRule" id="PRU00042"/>
    </source>
</evidence>
<comment type="caution">
    <text evidence="4">The sequence shown here is derived from an EMBL/GenBank/DDBJ whole genome shotgun (WGS) entry which is preliminary data.</text>
</comment>